<dbReference type="PANTHER" id="PTHR11731:SF193">
    <property type="entry name" value="DIPEPTIDYL PEPTIDASE 9"/>
    <property type="match status" value="1"/>
</dbReference>
<keyword evidence="4" id="KW-1185">Reference proteome</keyword>
<dbReference type="Pfam" id="PF00930">
    <property type="entry name" value="DPPIV_N"/>
    <property type="match status" value="1"/>
</dbReference>
<feature type="domain" description="Dipeptidylpeptidase IV N-terminal" evidence="2">
    <location>
        <begin position="136"/>
        <end position="453"/>
    </location>
</feature>
<protein>
    <submittedName>
        <fullName evidence="3">Dipeptidyl aminopeptidase/acylaminoacyl peptidase</fullName>
    </submittedName>
</protein>
<accession>A0A438M6T3</accession>
<dbReference type="SUPFAM" id="SSF53474">
    <property type="entry name" value="alpha/beta-Hydrolases"/>
    <property type="match status" value="1"/>
</dbReference>
<dbReference type="GO" id="GO:0008239">
    <property type="term" value="F:dipeptidyl-peptidase activity"/>
    <property type="evidence" value="ECO:0007669"/>
    <property type="project" value="TreeGrafter"/>
</dbReference>
<dbReference type="GO" id="GO:0004177">
    <property type="term" value="F:aminopeptidase activity"/>
    <property type="evidence" value="ECO:0007669"/>
    <property type="project" value="UniProtKB-KW"/>
</dbReference>
<proteinExistence type="predicted"/>
<keyword evidence="3" id="KW-0378">Hydrolase</keyword>
<dbReference type="RefSeq" id="WP_127933668.1">
    <property type="nucleotide sequence ID" value="NZ_SAUN01000001.1"/>
</dbReference>
<keyword evidence="3" id="KW-0031">Aminopeptidase</keyword>
<sequence length="759" mass="82873">MTTMDVARYQAAERLLRHNRAGLVRGGAVSPQWIEGGARFWYSVDTCGGKRFVVVDPAAGSREPAFDHARLAAALAAASGRQVDAAALPFAAIDLREKAVVFSAFDSFWQCSLDIYLCEAISLDAAGGAGFLEVPSPDGRFVAFRREHDLWVRSPGSGREWPLTTDGREDHGYGVTPFAPAVLPNKLGLPTHLPPALAWSPDSTRVLTHRTDQRQVRRTHMVEALPADGGVPRLLTQRYAYPGDAHMSLGEFVVIDVTTGHAVQALAEPEPIPLQSPIASGWAWWAEDGQAVYYLSQSRDVRTIRLNRLDPATGHVRTVLSESGPTRVEPNPAALQPLVKVLAGGRQVLWYSQRDGWGHLYLYDAHTGRPLRQVTAGEWAVQEILHVDEAARVVYFAAAGLVEQDPYRRSVCRAGLDGTGFARITDDDLDHVVTMAPGKDFLIDVASTVDRPPVISVRDLDGQVLVELERADIEPLLATGWTPPERFRATAADGVTNVYGVLYRPHDFDPGRSYPVIDHLYPGPQSTRVSPAFDPGMLGREAEVLAALGFVVVAVDGRGTPGRDKAFHDASYGNYASAGGIADHVAALRQLAATRPWMDLGRVGATGHSGGGFATVRAMLACPEVYRVGVAESGNHDNRLFHLQFAEAYDGLDPAAWARSSNVDLADRLEGKLLLIHGGVDDVVHVHHSMRLAERLITADKDVELLVVPGAEHFFVGYEHHVYRRKWDFLVRNLMGIEPPEHRLTPAVLSMDLIISLFS</sequence>
<dbReference type="PANTHER" id="PTHR11731">
    <property type="entry name" value="PROTEASE FAMILY S9B,C DIPEPTIDYL-PEPTIDASE IV-RELATED"/>
    <property type="match status" value="1"/>
</dbReference>
<dbReference type="GO" id="GO:0006508">
    <property type="term" value="P:proteolysis"/>
    <property type="evidence" value="ECO:0007669"/>
    <property type="project" value="InterPro"/>
</dbReference>
<gene>
    <name evidence="3" type="ORF">EDD27_3950</name>
</gene>
<organism evidence="3 4">
    <name type="scientific">Nonomuraea polychroma</name>
    <dbReference type="NCBI Taxonomy" id="46176"/>
    <lineage>
        <taxon>Bacteria</taxon>
        <taxon>Bacillati</taxon>
        <taxon>Actinomycetota</taxon>
        <taxon>Actinomycetes</taxon>
        <taxon>Streptosporangiales</taxon>
        <taxon>Streptosporangiaceae</taxon>
        <taxon>Nonomuraea</taxon>
    </lineage>
</organism>
<dbReference type="InterPro" id="IPR002469">
    <property type="entry name" value="Peptidase_S9B_N"/>
</dbReference>
<feature type="domain" description="Peptidase S9 prolyl oligopeptidase catalytic" evidence="1">
    <location>
        <begin position="541"/>
        <end position="734"/>
    </location>
</feature>
<dbReference type="InterPro" id="IPR050278">
    <property type="entry name" value="Serine_Prot_S9B/DPPIV"/>
</dbReference>
<evidence type="ECO:0000313" key="4">
    <source>
        <dbReference type="Proteomes" id="UP000284824"/>
    </source>
</evidence>
<dbReference type="Gene3D" id="3.40.50.1820">
    <property type="entry name" value="alpha/beta hydrolase"/>
    <property type="match status" value="1"/>
</dbReference>
<dbReference type="InterPro" id="IPR001375">
    <property type="entry name" value="Peptidase_S9_cat"/>
</dbReference>
<dbReference type="AlphaFoldDB" id="A0A438M6T3"/>
<evidence type="ECO:0000259" key="1">
    <source>
        <dbReference type="Pfam" id="PF00326"/>
    </source>
</evidence>
<evidence type="ECO:0000313" key="3">
    <source>
        <dbReference type="EMBL" id="RVX41419.1"/>
    </source>
</evidence>
<reference evidence="3 4" key="1">
    <citation type="submission" date="2019-01" db="EMBL/GenBank/DDBJ databases">
        <title>Sequencing the genomes of 1000 actinobacteria strains.</title>
        <authorList>
            <person name="Klenk H.-P."/>
        </authorList>
    </citation>
    <scope>NUCLEOTIDE SEQUENCE [LARGE SCALE GENOMIC DNA]</scope>
    <source>
        <strain evidence="3 4">DSM 43925</strain>
    </source>
</reference>
<comment type="caution">
    <text evidence="3">The sequence shown here is derived from an EMBL/GenBank/DDBJ whole genome shotgun (WGS) entry which is preliminary data.</text>
</comment>
<dbReference type="OrthoDB" id="569821at2"/>
<dbReference type="Proteomes" id="UP000284824">
    <property type="component" value="Unassembled WGS sequence"/>
</dbReference>
<evidence type="ECO:0000259" key="2">
    <source>
        <dbReference type="Pfam" id="PF00930"/>
    </source>
</evidence>
<dbReference type="GO" id="GO:0008236">
    <property type="term" value="F:serine-type peptidase activity"/>
    <property type="evidence" value="ECO:0007669"/>
    <property type="project" value="InterPro"/>
</dbReference>
<dbReference type="InterPro" id="IPR029058">
    <property type="entry name" value="AB_hydrolase_fold"/>
</dbReference>
<dbReference type="Pfam" id="PF00326">
    <property type="entry name" value="Peptidase_S9"/>
    <property type="match status" value="1"/>
</dbReference>
<dbReference type="EMBL" id="SAUN01000001">
    <property type="protein sequence ID" value="RVX41419.1"/>
    <property type="molecule type" value="Genomic_DNA"/>
</dbReference>
<name>A0A438M6T3_9ACTN</name>
<dbReference type="Gene3D" id="2.140.10.30">
    <property type="entry name" value="Dipeptidylpeptidase IV, N-terminal domain"/>
    <property type="match status" value="1"/>
</dbReference>
<dbReference type="SUPFAM" id="SSF82171">
    <property type="entry name" value="DPP6 N-terminal domain-like"/>
    <property type="match status" value="1"/>
</dbReference>
<keyword evidence="3" id="KW-0645">Protease</keyword>